<dbReference type="EMBL" id="BRXU01000063">
    <property type="protein sequence ID" value="GLC62328.1"/>
    <property type="molecule type" value="Genomic_DNA"/>
</dbReference>
<evidence type="ECO:0000313" key="2">
    <source>
        <dbReference type="EMBL" id="GLC62328.1"/>
    </source>
</evidence>
<dbReference type="Pfam" id="PF14588">
    <property type="entry name" value="YjgF_endoribonc"/>
    <property type="match status" value="1"/>
</dbReference>
<dbReference type="CDD" id="cd02199">
    <property type="entry name" value="YjgF_YER057c_UK114_like_1"/>
    <property type="match status" value="1"/>
</dbReference>
<dbReference type="PANTHER" id="PTHR43760:SF1">
    <property type="entry name" value="ENDORIBONUCLEASE L-PSP_CHORISMATE MUTASE-LIKE DOMAIN-CONTAINING PROTEIN"/>
    <property type="match status" value="1"/>
</dbReference>
<dbReference type="Gene3D" id="3.90.79.10">
    <property type="entry name" value="Nucleoside Triphosphate Pyrophosphohydrolase"/>
    <property type="match status" value="1"/>
</dbReference>
<keyword evidence="3" id="KW-1185">Reference proteome</keyword>
<dbReference type="SUPFAM" id="SSF55811">
    <property type="entry name" value="Nudix"/>
    <property type="match status" value="1"/>
</dbReference>
<evidence type="ECO:0000259" key="1">
    <source>
        <dbReference type="Pfam" id="PF14588"/>
    </source>
</evidence>
<dbReference type="Gene3D" id="3.30.1330.40">
    <property type="entry name" value="RutC-like"/>
    <property type="match status" value="1"/>
</dbReference>
<gene>
    <name evidence="2" type="primary">PLESTB003308</name>
    <name evidence="2" type="ORF">PLESTB_001871500</name>
</gene>
<dbReference type="SUPFAM" id="SSF55298">
    <property type="entry name" value="YjgF-like"/>
    <property type="match status" value="1"/>
</dbReference>
<organism evidence="2 3">
    <name type="scientific">Pleodorina starrii</name>
    <dbReference type="NCBI Taxonomy" id="330485"/>
    <lineage>
        <taxon>Eukaryota</taxon>
        <taxon>Viridiplantae</taxon>
        <taxon>Chlorophyta</taxon>
        <taxon>core chlorophytes</taxon>
        <taxon>Chlorophyceae</taxon>
        <taxon>CS clade</taxon>
        <taxon>Chlamydomonadales</taxon>
        <taxon>Volvocaceae</taxon>
        <taxon>Pleodorina</taxon>
    </lineage>
</organism>
<feature type="domain" description="Endoribonuclease L-PSP/chorismate mutase-like" evidence="1">
    <location>
        <begin position="8"/>
        <end position="149"/>
    </location>
</feature>
<dbReference type="InterPro" id="IPR015797">
    <property type="entry name" value="NUDIX_hydrolase-like_dom_sf"/>
</dbReference>
<dbReference type="InterPro" id="IPR013813">
    <property type="entry name" value="Endoribo_LPSP/chorism_mut-like"/>
</dbReference>
<protein>
    <recommendedName>
        <fullName evidence="1">Endoribonuclease L-PSP/chorismate mutase-like domain-containing protein</fullName>
    </recommendedName>
</protein>
<comment type="caution">
    <text evidence="2">The sequence shown here is derived from an EMBL/GenBank/DDBJ whole genome shotgun (WGS) entry which is preliminary data.</text>
</comment>
<proteinExistence type="predicted"/>
<accession>A0A9W6C270</accession>
<dbReference type="Proteomes" id="UP001165080">
    <property type="component" value="Unassembled WGS sequence"/>
</dbReference>
<dbReference type="AlphaFoldDB" id="A0A9W6C270"/>
<dbReference type="InterPro" id="IPR035959">
    <property type="entry name" value="RutC-like_sf"/>
</dbReference>
<reference evidence="2 3" key="1">
    <citation type="journal article" date="2023" name="Commun. Biol.">
        <title>Reorganization of the ancestral sex-determining regions during the evolution of trioecy in Pleodorina starrii.</title>
        <authorList>
            <person name="Takahashi K."/>
            <person name="Suzuki S."/>
            <person name="Kawai-Toyooka H."/>
            <person name="Yamamoto K."/>
            <person name="Hamaji T."/>
            <person name="Ootsuki R."/>
            <person name="Yamaguchi H."/>
            <person name="Kawachi M."/>
            <person name="Higashiyama T."/>
            <person name="Nozaki H."/>
        </authorList>
    </citation>
    <scope>NUCLEOTIDE SEQUENCE [LARGE SCALE GENOMIC DNA]</scope>
    <source>
        <strain evidence="2 3">NIES-4479</strain>
    </source>
</reference>
<dbReference type="PANTHER" id="PTHR43760">
    <property type="entry name" value="ENDORIBONUCLEASE-RELATED"/>
    <property type="match status" value="1"/>
</dbReference>
<sequence length="451" mass="47178">MSNGSAVESRIAELGLELPAVAAPVAAYVPAVVTGSWVHTSGQLPFVDGQLPATGKVSASGAAGTVSPEDAHELAARAALNAVAAVKEAVGDLDRVVRVVKVVGFVASDPGFTGQPGVINGASELLGRIFGDAGVHARSAVGVAVLPLDAPVEPPRQGRPPAVRWFEIPEGQRGAAQAWLERGAGIPGSAPSPAAAVVFVRDGEHGVETYLKYRPGNSPLGTVGFPGGTLEPHDDEPLDWAGPSPADWARRLGVEDDLGRARRTVVAAVRKAFEEAGVLLAGSDTMSTIESVEGAEWMRSREALAVGDVSLAQVLGRRRLVLRSDLLKPLAHWITSDFAHRRYDIHYFTAVVPDGQAPSVLESKGVWGRWVDAAQAVADPAGSWLGDLVGQEDTVGRTIDDLSSPGVQCVLESVAECTSAIAFLARKRAVVARNPVLEVHDGRPVLRLDLT</sequence>
<evidence type="ECO:0000313" key="3">
    <source>
        <dbReference type="Proteomes" id="UP001165080"/>
    </source>
</evidence>
<name>A0A9W6C270_9CHLO</name>